<feature type="transmembrane region" description="Helical" evidence="3">
    <location>
        <begin position="26"/>
        <end position="50"/>
    </location>
</feature>
<comment type="subcellular location">
    <subcellularLocation>
        <location evidence="1">Membrane</location>
    </subcellularLocation>
</comment>
<gene>
    <name evidence="4" type="ORF">MU0053_004470</name>
</gene>
<reference evidence="4 5" key="1">
    <citation type="submission" date="2023-08" db="EMBL/GenBank/DDBJ databases">
        <authorList>
            <person name="Folkvardsen B D."/>
            <person name="Norman A."/>
        </authorList>
    </citation>
    <scope>NUCLEOTIDE SEQUENCE [LARGE SCALE GENOMIC DNA]</scope>
    <source>
        <strain evidence="4 5">Mu0053</strain>
    </source>
</reference>
<proteinExistence type="predicted"/>
<dbReference type="EMBL" id="OY726397">
    <property type="protein sequence ID" value="CAJ1510156.1"/>
    <property type="molecule type" value="Genomic_DNA"/>
</dbReference>
<keyword evidence="5" id="KW-1185">Reference proteome</keyword>
<evidence type="ECO:0000313" key="5">
    <source>
        <dbReference type="Proteomes" id="UP001190465"/>
    </source>
</evidence>
<keyword evidence="3" id="KW-1133">Transmembrane helix</keyword>
<dbReference type="Proteomes" id="UP001190465">
    <property type="component" value="Chromosome"/>
</dbReference>
<dbReference type="InterPro" id="IPR032710">
    <property type="entry name" value="NTF2-like_dom_sf"/>
</dbReference>
<keyword evidence="2 3" id="KW-0472">Membrane</keyword>
<name>A0ABM9M4T6_9MYCO</name>
<keyword evidence="3" id="KW-0812">Transmembrane</keyword>
<organism evidence="4 5">
    <name type="scientific">[Mycobacterium] burgundiense</name>
    <dbReference type="NCBI Taxonomy" id="3064286"/>
    <lineage>
        <taxon>Bacteria</taxon>
        <taxon>Bacillati</taxon>
        <taxon>Actinomycetota</taxon>
        <taxon>Actinomycetes</taxon>
        <taxon>Mycobacteriales</taxon>
        <taxon>Mycobacteriaceae</taxon>
        <taxon>Mycolicibacterium</taxon>
    </lineage>
</organism>
<sequence>MSPRRNLSAATSFTELPAPPPRTRGLTAVLAAALVLIVAAVAVSAVVLFTHQKQHREAMRTVATLGFVRSFMTEFTSPDPFNANAYADGVLAQATGKFAENFQSRINEVAVTVARSEPTTGEVVEAGVQRFNDDDSATVVVVTKTVTVMPDGNRVENGNRWVVTAIEEGGQWKISELVPVI</sequence>
<evidence type="ECO:0000256" key="2">
    <source>
        <dbReference type="ARBA" id="ARBA00023136"/>
    </source>
</evidence>
<evidence type="ECO:0000256" key="3">
    <source>
        <dbReference type="SAM" id="Phobius"/>
    </source>
</evidence>
<evidence type="ECO:0000256" key="1">
    <source>
        <dbReference type="ARBA" id="ARBA00004370"/>
    </source>
</evidence>
<dbReference type="SUPFAM" id="SSF54427">
    <property type="entry name" value="NTF2-like"/>
    <property type="match status" value="1"/>
</dbReference>
<protein>
    <submittedName>
        <fullName evidence="4">Mammalian cell entry protein</fullName>
    </submittedName>
</protein>
<dbReference type="RefSeq" id="WP_308479761.1">
    <property type="nucleotide sequence ID" value="NZ_OY726397.1"/>
</dbReference>
<accession>A0ABM9M4T6</accession>
<dbReference type="PANTHER" id="PTHR37042:SF4">
    <property type="entry name" value="OUTER MEMBRANE PROTEIN RV1973"/>
    <property type="match status" value="1"/>
</dbReference>
<dbReference type="PANTHER" id="PTHR37042">
    <property type="entry name" value="OUTER MEMBRANE PROTEIN RV1973"/>
    <property type="match status" value="1"/>
</dbReference>
<evidence type="ECO:0000313" key="4">
    <source>
        <dbReference type="EMBL" id="CAJ1510156.1"/>
    </source>
</evidence>